<protein>
    <submittedName>
        <fullName evidence="2">Helix-turn-helix domain-containing protein</fullName>
    </submittedName>
</protein>
<feature type="domain" description="HTH cro/C1-type" evidence="1">
    <location>
        <begin position="22"/>
        <end position="76"/>
    </location>
</feature>
<dbReference type="InterPro" id="IPR001387">
    <property type="entry name" value="Cro/C1-type_HTH"/>
</dbReference>
<reference evidence="2" key="1">
    <citation type="submission" date="2022-03" db="EMBL/GenBank/DDBJ databases">
        <title>Sea Food Isolates.</title>
        <authorList>
            <person name="Li c."/>
        </authorList>
    </citation>
    <scope>NUCLEOTIDE SEQUENCE</scope>
    <source>
        <strain evidence="2">19CA01SA08</strain>
    </source>
</reference>
<organism evidence="2">
    <name type="scientific">bacterium 19CA01SA08</name>
    <dbReference type="NCBI Taxonomy" id="2920574"/>
    <lineage>
        <taxon>Bacteria</taxon>
    </lineage>
</organism>
<gene>
    <name evidence="2" type="ORF">MRN67_19915</name>
</gene>
<dbReference type="EMBL" id="CP095355">
    <property type="protein sequence ID" value="XAG88465.1"/>
    <property type="molecule type" value="Genomic_DNA"/>
</dbReference>
<proteinExistence type="predicted"/>
<dbReference type="CDD" id="cd00093">
    <property type="entry name" value="HTH_XRE"/>
    <property type="match status" value="1"/>
</dbReference>
<dbReference type="SMART" id="SM00530">
    <property type="entry name" value="HTH_XRE"/>
    <property type="match status" value="1"/>
</dbReference>
<name>A0AAU6VQH0_UNCXX</name>
<evidence type="ECO:0000313" key="2">
    <source>
        <dbReference type="EMBL" id="XAG88465.1"/>
    </source>
</evidence>
<dbReference type="InterPro" id="IPR010982">
    <property type="entry name" value="Lambda_DNA-bd_dom_sf"/>
</dbReference>
<dbReference type="SUPFAM" id="SSF47413">
    <property type="entry name" value="lambda repressor-like DNA-binding domains"/>
    <property type="match status" value="1"/>
</dbReference>
<dbReference type="AlphaFoldDB" id="A0AAU6VQH0"/>
<sequence length="87" mass="10112">MTYYPAMQKSWLEREESLRNELKAMRKNAGLSQTQLAERLNKPQSFVSKYESGERQLRILELEAVCIACGTSSASFLERFFKVYPLN</sequence>
<dbReference type="Pfam" id="PF01381">
    <property type="entry name" value="HTH_3"/>
    <property type="match status" value="1"/>
</dbReference>
<accession>A0AAU6VQH0</accession>
<evidence type="ECO:0000259" key="1">
    <source>
        <dbReference type="PROSITE" id="PS50943"/>
    </source>
</evidence>
<dbReference type="PROSITE" id="PS50943">
    <property type="entry name" value="HTH_CROC1"/>
    <property type="match status" value="1"/>
</dbReference>
<dbReference type="Gene3D" id="1.10.260.40">
    <property type="entry name" value="lambda repressor-like DNA-binding domains"/>
    <property type="match status" value="1"/>
</dbReference>
<dbReference type="GO" id="GO:0003677">
    <property type="term" value="F:DNA binding"/>
    <property type="evidence" value="ECO:0007669"/>
    <property type="project" value="InterPro"/>
</dbReference>